<organism evidence="1 2">
    <name type="scientific">Papaver atlanticum</name>
    <dbReference type="NCBI Taxonomy" id="357466"/>
    <lineage>
        <taxon>Eukaryota</taxon>
        <taxon>Viridiplantae</taxon>
        <taxon>Streptophyta</taxon>
        <taxon>Embryophyta</taxon>
        <taxon>Tracheophyta</taxon>
        <taxon>Spermatophyta</taxon>
        <taxon>Magnoliopsida</taxon>
        <taxon>Ranunculales</taxon>
        <taxon>Papaveraceae</taxon>
        <taxon>Papaveroideae</taxon>
        <taxon>Papaver</taxon>
    </lineage>
</organism>
<dbReference type="EMBL" id="JAJJMB010015535">
    <property type="protein sequence ID" value="KAI3853610.1"/>
    <property type="molecule type" value="Genomic_DNA"/>
</dbReference>
<comment type="caution">
    <text evidence="1">The sequence shown here is derived from an EMBL/GenBank/DDBJ whole genome shotgun (WGS) entry which is preliminary data.</text>
</comment>
<dbReference type="SUPFAM" id="SSF56112">
    <property type="entry name" value="Protein kinase-like (PK-like)"/>
    <property type="match status" value="1"/>
</dbReference>
<keyword evidence="2" id="KW-1185">Reference proteome</keyword>
<evidence type="ECO:0000313" key="2">
    <source>
        <dbReference type="Proteomes" id="UP001202328"/>
    </source>
</evidence>
<proteinExistence type="predicted"/>
<gene>
    <name evidence="1" type="ORF">MKW98_025127</name>
</gene>
<dbReference type="Gene3D" id="1.10.510.10">
    <property type="entry name" value="Transferase(Phosphotransferase) domain 1"/>
    <property type="match status" value="1"/>
</dbReference>
<sequence length="206" mass="23504">MAVKVSDSIGPESSEYHSSVVFYDKEFLNKHEESGIASSTQLSLEPWFSTIGAAILLLQLLVSFPSTVVSFREDLDWLQCSLVLVQFELSSNGGAKHGIFSVLVQYEHKMRHCHLDVKAPNILLDACVLGQSSDKSDVFEFGMLLLEHNTRKEESQKDVMLLISTARHKKRNPGEMLWLFHPRKTMTKEKMVVVRKRKVVVLETWR</sequence>
<reference evidence="1" key="1">
    <citation type="submission" date="2022-04" db="EMBL/GenBank/DDBJ databases">
        <title>A functionally conserved STORR gene fusion in Papaver species that diverged 16.8 million years ago.</title>
        <authorList>
            <person name="Catania T."/>
        </authorList>
    </citation>
    <scope>NUCLEOTIDE SEQUENCE</scope>
    <source>
        <strain evidence="1">S-188037</strain>
    </source>
</reference>
<evidence type="ECO:0000313" key="1">
    <source>
        <dbReference type="EMBL" id="KAI3853610.1"/>
    </source>
</evidence>
<name>A0AAD4S1G9_9MAGN</name>
<accession>A0AAD4S1G9</accession>
<dbReference type="InterPro" id="IPR011009">
    <property type="entry name" value="Kinase-like_dom_sf"/>
</dbReference>
<dbReference type="Proteomes" id="UP001202328">
    <property type="component" value="Unassembled WGS sequence"/>
</dbReference>
<dbReference type="AlphaFoldDB" id="A0AAD4S1G9"/>
<protein>
    <submittedName>
        <fullName evidence="1">Uncharacterized protein</fullName>
    </submittedName>
</protein>